<name>A0A379LIJ9_9GAMM</name>
<dbReference type="InterPro" id="IPR009414">
    <property type="entry name" value="DUF1064"/>
</dbReference>
<evidence type="ECO:0000313" key="1">
    <source>
        <dbReference type="EMBL" id="SUD90396.1"/>
    </source>
</evidence>
<organism evidence="1 2">
    <name type="scientific">Psychrobacter phenylpyruvicus</name>
    <dbReference type="NCBI Taxonomy" id="29432"/>
    <lineage>
        <taxon>Bacteria</taxon>
        <taxon>Pseudomonadati</taxon>
        <taxon>Pseudomonadota</taxon>
        <taxon>Gammaproteobacteria</taxon>
        <taxon>Moraxellales</taxon>
        <taxon>Moraxellaceae</taxon>
        <taxon>Psychrobacter</taxon>
    </lineage>
</organism>
<evidence type="ECO:0000313" key="2">
    <source>
        <dbReference type="Proteomes" id="UP000254123"/>
    </source>
</evidence>
<sequence length="114" mass="13312">MKKYRNKPKVLNGIKFDSQKEAKRYQELKLLERAGKIKDLEVQPKFSLVKGVKFAGDKRAKPDLRYFADFAYTDMETGERVVEDVKSVATKESTVYKMKRHMMLAIHGIEVREI</sequence>
<dbReference type="RefSeq" id="WP_028858179.1">
    <property type="nucleotide sequence ID" value="NZ_CAJHAQ010000001.1"/>
</dbReference>
<dbReference type="Pfam" id="PF06356">
    <property type="entry name" value="DUF1064"/>
    <property type="match status" value="1"/>
</dbReference>
<gene>
    <name evidence="1" type="ORF">NCTC10526_00722</name>
</gene>
<dbReference type="STRING" id="1123034.GCA_000685805_00528"/>
<accession>A0A379LIJ9</accession>
<dbReference type="EMBL" id="UGVC01000001">
    <property type="protein sequence ID" value="SUD90396.1"/>
    <property type="molecule type" value="Genomic_DNA"/>
</dbReference>
<reference evidence="1 2" key="1">
    <citation type="submission" date="2018-06" db="EMBL/GenBank/DDBJ databases">
        <authorList>
            <consortium name="Pathogen Informatics"/>
            <person name="Doyle S."/>
        </authorList>
    </citation>
    <scope>NUCLEOTIDE SEQUENCE [LARGE SCALE GENOMIC DNA]</scope>
    <source>
        <strain evidence="1 2">NCTC10526</strain>
    </source>
</reference>
<keyword evidence="2" id="KW-1185">Reference proteome</keyword>
<dbReference type="AlphaFoldDB" id="A0A379LIJ9"/>
<proteinExistence type="predicted"/>
<dbReference type="Proteomes" id="UP000254123">
    <property type="component" value="Unassembled WGS sequence"/>
</dbReference>
<protein>
    <submittedName>
        <fullName evidence="1">Protein of uncharacterized function (DUF1064)</fullName>
    </submittedName>
</protein>